<protein>
    <submittedName>
        <fullName evidence="1">Uncharacterized protein</fullName>
    </submittedName>
</protein>
<dbReference type="Proteomes" id="UP000195221">
    <property type="component" value="Unassembled WGS sequence"/>
</dbReference>
<dbReference type="AlphaFoldDB" id="A0A242N1U0"/>
<sequence>MRRFKEEMCPFLYGRVYPRRSLATASGPVSFYFPALNADCSASAQHQARHTHLRAIDVTGRTLTTAIKCDMA</sequence>
<evidence type="ECO:0000313" key="2">
    <source>
        <dbReference type="Proteomes" id="UP000195221"/>
    </source>
</evidence>
<name>A0A242N1U0_CABSO</name>
<reference evidence="1 2" key="1">
    <citation type="submission" date="2017-03" db="EMBL/GenBank/DDBJ databases">
        <title>Genome analysis of strain PAMC 26577.</title>
        <authorList>
            <person name="Oh H.-M."/>
            <person name="Yang J.-A."/>
        </authorList>
    </citation>
    <scope>NUCLEOTIDE SEQUENCE [LARGE SCALE GENOMIC DNA]</scope>
    <source>
        <strain evidence="1 2">PAMC 26577</strain>
    </source>
</reference>
<organism evidence="1 2">
    <name type="scientific">Caballeronia sordidicola</name>
    <name type="common">Burkholderia sordidicola</name>
    <dbReference type="NCBI Taxonomy" id="196367"/>
    <lineage>
        <taxon>Bacteria</taxon>
        <taxon>Pseudomonadati</taxon>
        <taxon>Pseudomonadota</taxon>
        <taxon>Betaproteobacteria</taxon>
        <taxon>Burkholderiales</taxon>
        <taxon>Burkholderiaceae</taxon>
        <taxon>Caballeronia</taxon>
    </lineage>
</organism>
<proteinExistence type="predicted"/>
<gene>
    <name evidence="1" type="ORF">PAMC26577_08360</name>
</gene>
<accession>A0A242N1U0</accession>
<comment type="caution">
    <text evidence="1">The sequence shown here is derived from an EMBL/GenBank/DDBJ whole genome shotgun (WGS) entry which is preliminary data.</text>
</comment>
<evidence type="ECO:0000313" key="1">
    <source>
        <dbReference type="EMBL" id="OTP77635.1"/>
    </source>
</evidence>
<dbReference type="EMBL" id="NBTZ01000030">
    <property type="protein sequence ID" value="OTP77635.1"/>
    <property type="molecule type" value="Genomic_DNA"/>
</dbReference>